<organism evidence="2 3">
    <name type="scientific">Bodo saltans</name>
    <name type="common">Flagellated protozoan</name>
    <dbReference type="NCBI Taxonomy" id="75058"/>
    <lineage>
        <taxon>Eukaryota</taxon>
        <taxon>Discoba</taxon>
        <taxon>Euglenozoa</taxon>
        <taxon>Kinetoplastea</taxon>
        <taxon>Metakinetoplastina</taxon>
        <taxon>Eubodonida</taxon>
        <taxon>Bodonidae</taxon>
        <taxon>Bodo</taxon>
    </lineage>
</organism>
<evidence type="ECO:0000256" key="1">
    <source>
        <dbReference type="SAM" id="MobiDB-lite"/>
    </source>
</evidence>
<gene>
    <name evidence="2" type="ORF">BSAL_25445</name>
</gene>
<dbReference type="AlphaFoldDB" id="A0A0S4JJD5"/>
<evidence type="ECO:0000313" key="3">
    <source>
        <dbReference type="Proteomes" id="UP000051952"/>
    </source>
</evidence>
<feature type="compositionally biased region" description="Polar residues" evidence="1">
    <location>
        <begin position="17"/>
        <end position="33"/>
    </location>
</feature>
<keyword evidence="3" id="KW-1185">Reference proteome</keyword>
<dbReference type="Proteomes" id="UP000051952">
    <property type="component" value="Unassembled WGS sequence"/>
</dbReference>
<sequence>MGRSNNQLRRTAKATGKTFTPKASRSKSKNLAQKQKAEYARKHEKVAYGKTRNARSGQVKQRMFRSGGYNASGQFGRAKGAKRMMAKKGGSGGGKKK</sequence>
<name>A0A0S4JJD5_BODSA</name>
<dbReference type="OrthoDB" id="269639at2759"/>
<evidence type="ECO:0000313" key="2">
    <source>
        <dbReference type="EMBL" id="CUG90190.1"/>
    </source>
</evidence>
<feature type="region of interest" description="Disordered" evidence="1">
    <location>
        <begin position="1"/>
        <end position="97"/>
    </location>
</feature>
<dbReference type="VEuPathDB" id="TriTrypDB:BSAL_25445"/>
<proteinExistence type="predicted"/>
<dbReference type="OMA" id="YNNSGRF"/>
<dbReference type="EMBL" id="CYKH01001802">
    <property type="protein sequence ID" value="CUG90190.1"/>
    <property type="molecule type" value="Genomic_DNA"/>
</dbReference>
<protein>
    <submittedName>
        <fullName evidence="2">Uncharacterized protein</fullName>
    </submittedName>
</protein>
<accession>A0A0S4JJD5</accession>
<reference evidence="3" key="1">
    <citation type="submission" date="2015-09" db="EMBL/GenBank/DDBJ databases">
        <authorList>
            <consortium name="Pathogen Informatics"/>
        </authorList>
    </citation>
    <scope>NUCLEOTIDE SEQUENCE [LARGE SCALE GENOMIC DNA]</scope>
    <source>
        <strain evidence="3">Lake Konstanz</strain>
    </source>
</reference>
<feature type="compositionally biased region" description="Basic and acidic residues" evidence="1">
    <location>
        <begin position="35"/>
        <end position="47"/>
    </location>
</feature>